<proteinExistence type="predicted"/>
<dbReference type="Proteomes" id="UP001219525">
    <property type="component" value="Unassembled WGS sequence"/>
</dbReference>
<feature type="non-terminal residue" evidence="1">
    <location>
        <position position="55"/>
    </location>
</feature>
<feature type="non-terminal residue" evidence="1">
    <location>
        <position position="1"/>
    </location>
</feature>
<sequence length="55" mass="6166">TNEVELWLDELRCVMRAAGWDMISTSRDLQLDAEQTDVSTVVDIELARKAAVLMG</sequence>
<organism evidence="1 2">
    <name type="scientific">Mycena pura</name>
    <dbReference type="NCBI Taxonomy" id="153505"/>
    <lineage>
        <taxon>Eukaryota</taxon>
        <taxon>Fungi</taxon>
        <taxon>Dikarya</taxon>
        <taxon>Basidiomycota</taxon>
        <taxon>Agaricomycotina</taxon>
        <taxon>Agaricomycetes</taxon>
        <taxon>Agaricomycetidae</taxon>
        <taxon>Agaricales</taxon>
        <taxon>Marasmiineae</taxon>
        <taxon>Mycenaceae</taxon>
        <taxon>Mycena</taxon>
    </lineage>
</organism>
<protein>
    <submittedName>
        <fullName evidence="1">Uncharacterized protein</fullName>
    </submittedName>
</protein>
<gene>
    <name evidence="1" type="ORF">GGX14DRAFT_587364</name>
</gene>
<dbReference type="AlphaFoldDB" id="A0AAD6UWB1"/>
<reference evidence="1" key="1">
    <citation type="submission" date="2023-03" db="EMBL/GenBank/DDBJ databases">
        <title>Massive genome expansion in bonnet fungi (Mycena s.s.) driven by repeated elements and novel gene families across ecological guilds.</title>
        <authorList>
            <consortium name="Lawrence Berkeley National Laboratory"/>
            <person name="Harder C.B."/>
            <person name="Miyauchi S."/>
            <person name="Viragh M."/>
            <person name="Kuo A."/>
            <person name="Thoen E."/>
            <person name="Andreopoulos B."/>
            <person name="Lu D."/>
            <person name="Skrede I."/>
            <person name="Drula E."/>
            <person name="Henrissat B."/>
            <person name="Morin E."/>
            <person name="Kohler A."/>
            <person name="Barry K."/>
            <person name="LaButti K."/>
            <person name="Morin E."/>
            <person name="Salamov A."/>
            <person name="Lipzen A."/>
            <person name="Mereny Z."/>
            <person name="Hegedus B."/>
            <person name="Baldrian P."/>
            <person name="Stursova M."/>
            <person name="Weitz H."/>
            <person name="Taylor A."/>
            <person name="Grigoriev I.V."/>
            <person name="Nagy L.G."/>
            <person name="Martin F."/>
            <person name="Kauserud H."/>
        </authorList>
    </citation>
    <scope>NUCLEOTIDE SEQUENCE</scope>
    <source>
        <strain evidence="1">9144</strain>
    </source>
</reference>
<accession>A0AAD6UWB1</accession>
<name>A0AAD6UWB1_9AGAR</name>
<evidence type="ECO:0000313" key="2">
    <source>
        <dbReference type="Proteomes" id="UP001219525"/>
    </source>
</evidence>
<evidence type="ECO:0000313" key="1">
    <source>
        <dbReference type="EMBL" id="KAJ7193933.1"/>
    </source>
</evidence>
<keyword evidence="2" id="KW-1185">Reference proteome</keyword>
<dbReference type="EMBL" id="JARJCW010000103">
    <property type="protein sequence ID" value="KAJ7193933.1"/>
    <property type="molecule type" value="Genomic_DNA"/>
</dbReference>
<comment type="caution">
    <text evidence="1">The sequence shown here is derived from an EMBL/GenBank/DDBJ whole genome shotgun (WGS) entry which is preliminary data.</text>
</comment>